<sequence length="282" mass="31741">MSAKTSSRSKRAFALRTITVASLLTTMFGCVQTRTEHEIRDELNLYRPALVMTYQLANDTRVNNKLAISEGLNARFDGERQVVVVSRIGESESDVAMERAKKTALLLQNMGEVDPRMYIRQARKSDKTQWDNGAVELYVFPQKKWDDAAFVRMMNTQSVQVAALGGVLRSDVARISLSEAFMRKINVPNGDISEQLYVGLKQVGWSVVTENMPTLTGDKKRYVLSLPESGVADEREAIALAKLIAKQVNLNHMEVLVDARNNTLTLGYKLAEKKPEQKWTRK</sequence>
<evidence type="ECO:0000313" key="1">
    <source>
        <dbReference type="EMBL" id="NOI11256.1"/>
    </source>
</evidence>
<reference evidence="1 2" key="1">
    <citation type="submission" date="2019-09" db="EMBL/GenBank/DDBJ databases">
        <title>Draft genome sequencing and comparative genomics of hatchery-associated Vibrios.</title>
        <authorList>
            <person name="Kehlet-Delgado H."/>
            <person name="Mueller R.S."/>
        </authorList>
    </citation>
    <scope>NUCLEOTIDE SEQUENCE [LARGE SCALE GENOMIC DNA]</scope>
    <source>
        <strain evidence="1 2">081416A</strain>
    </source>
</reference>
<dbReference type="Proteomes" id="UP000532247">
    <property type="component" value="Unassembled WGS sequence"/>
</dbReference>
<dbReference type="EMBL" id="VTYF01000015">
    <property type="protein sequence ID" value="NOI11256.1"/>
    <property type="molecule type" value="Genomic_DNA"/>
</dbReference>
<dbReference type="PROSITE" id="PS51257">
    <property type="entry name" value="PROKAR_LIPOPROTEIN"/>
    <property type="match status" value="1"/>
</dbReference>
<name>A0A7Y4B6N5_VIBAL</name>
<gene>
    <name evidence="1" type="ORF">F0254_20685</name>
</gene>
<protein>
    <submittedName>
        <fullName evidence="1">Uncharacterized protein</fullName>
    </submittedName>
</protein>
<dbReference type="AlphaFoldDB" id="A0A7Y4B6N5"/>
<comment type="caution">
    <text evidence="1">The sequence shown here is derived from an EMBL/GenBank/DDBJ whole genome shotgun (WGS) entry which is preliminary data.</text>
</comment>
<accession>A0A7Y4B6N5</accession>
<organism evidence="1 2">
    <name type="scientific">Vibrio alginolyticus</name>
    <dbReference type="NCBI Taxonomy" id="663"/>
    <lineage>
        <taxon>Bacteria</taxon>
        <taxon>Pseudomonadati</taxon>
        <taxon>Pseudomonadota</taxon>
        <taxon>Gammaproteobacteria</taxon>
        <taxon>Vibrionales</taxon>
        <taxon>Vibrionaceae</taxon>
        <taxon>Vibrio</taxon>
    </lineage>
</organism>
<proteinExistence type="predicted"/>
<evidence type="ECO:0000313" key="2">
    <source>
        <dbReference type="Proteomes" id="UP000532247"/>
    </source>
</evidence>